<evidence type="ECO:0000256" key="1">
    <source>
        <dbReference type="ARBA" id="ARBA00008857"/>
    </source>
</evidence>
<comment type="caution">
    <text evidence="6">The sequence shown here is derived from an EMBL/GenBank/DDBJ whole genome shotgun (WGS) entry which is preliminary data.</text>
</comment>
<dbReference type="InterPro" id="IPR002104">
    <property type="entry name" value="Integrase_catalytic"/>
</dbReference>
<dbReference type="InterPro" id="IPR013762">
    <property type="entry name" value="Integrase-like_cat_sf"/>
</dbReference>
<evidence type="ECO:0000256" key="4">
    <source>
        <dbReference type="ARBA" id="ARBA00023172"/>
    </source>
</evidence>
<dbReference type="Pfam" id="PF14659">
    <property type="entry name" value="Phage_int_SAM_3"/>
    <property type="match status" value="1"/>
</dbReference>
<gene>
    <name evidence="6" type="ORF">MX635_00915</name>
</gene>
<dbReference type="Proteomes" id="UP001249945">
    <property type="component" value="Unassembled WGS sequence"/>
</dbReference>
<reference evidence="6" key="1">
    <citation type="submission" date="2022-04" db="EMBL/GenBank/DDBJ databases">
        <title>Draft genome sequences of lactic acid bacteria (LAB) strains involved in meat spoilage.</title>
        <authorList>
            <person name="Palevich N."/>
        </authorList>
    </citation>
    <scope>NUCLEOTIDE SEQUENCE</scope>
    <source>
        <strain evidence="6">9-14</strain>
    </source>
</reference>
<protein>
    <submittedName>
        <fullName evidence="6">Site-specific integrase</fullName>
    </submittedName>
</protein>
<evidence type="ECO:0000256" key="3">
    <source>
        <dbReference type="ARBA" id="ARBA00023125"/>
    </source>
</evidence>
<keyword evidence="4" id="KW-0233">DNA recombination</keyword>
<sequence length="383" mass="45108">MGKPTNIYKDKKTNKWFYRAYLGKDENGKKIQKTKRGFATQREAKQAYDKCMYTHSYLKPVSLVSNITFEEFYKVRFVRWYEKQVKRQTYENAQFIFEKKLSYFYKMRLRDIQGQDIEEWMHELSQTATRHSRGKDEIATLSKSYINRIFGHLKIVLNRAVKEGLIERNPVEAVSLFPKENKKVEFWEVEEFKQVMAVIPNSSIQSQHRKIIYEMLFYTGVRIGELQALTWENVNFEKNQITIEQTLIYQTKNDWYLSTPKSNKAYRTIGIGSNLSAKLAQWKKLQEMVGNFEYMAQLDGTFTPPYSFANWLKDYAKQAGIKPIKLHSLRHSHVALLVEKNIQPLMIQERLGHANIQITLGTYGHLYAKADDRVVEAIDTLFA</sequence>
<name>A0AAW8R592_CARDV</name>
<dbReference type="InterPro" id="IPR011010">
    <property type="entry name" value="DNA_brk_join_enz"/>
</dbReference>
<dbReference type="EMBL" id="JALRMR010000001">
    <property type="protein sequence ID" value="MDT1972951.1"/>
    <property type="molecule type" value="Genomic_DNA"/>
</dbReference>
<dbReference type="SUPFAM" id="SSF56349">
    <property type="entry name" value="DNA breaking-rejoining enzymes"/>
    <property type="match status" value="1"/>
</dbReference>
<dbReference type="InterPro" id="IPR050090">
    <property type="entry name" value="Tyrosine_recombinase_XerCD"/>
</dbReference>
<organism evidence="6 7">
    <name type="scientific">Carnobacterium divergens</name>
    <name type="common">Lactobacillus divergens</name>
    <dbReference type="NCBI Taxonomy" id="2748"/>
    <lineage>
        <taxon>Bacteria</taxon>
        <taxon>Bacillati</taxon>
        <taxon>Bacillota</taxon>
        <taxon>Bacilli</taxon>
        <taxon>Lactobacillales</taxon>
        <taxon>Carnobacteriaceae</taxon>
        <taxon>Carnobacterium</taxon>
    </lineage>
</organism>
<dbReference type="Gene3D" id="1.10.150.130">
    <property type="match status" value="1"/>
</dbReference>
<evidence type="ECO:0000313" key="7">
    <source>
        <dbReference type="Proteomes" id="UP001249945"/>
    </source>
</evidence>
<dbReference type="AlphaFoldDB" id="A0AAW8R592"/>
<dbReference type="InterPro" id="IPR028259">
    <property type="entry name" value="AP2-like_int_N"/>
</dbReference>
<dbReference type="RefSeq" id="WP_311779762.1">
    <property type="nucleotide sequence ID" value="NZ_JALRMR010000001.1"/>
</dbReference>
<dbReference type="GO" id="GO:0015074">
    <property type="term" value="P:DNA integration"/>
    <property type="evidence" value="ECO:0007669"/>
    <property type="project" value="UniProtKB-KW"/>
</dbReference>
<proteinExistence type="inferred from homology"/>
<dbReference type="InterPro" id="IPR010998">
    <property type="entry name" value="Integrase_recombinase_N"/>
</dbReference>
<dbReference type="GO" id="GO:0006310">
    <property type="term" value="P:DNA recombination"/>
    <property type="evidence" value="ECO:0007669"/>
    <property type="project" value="UniProtKB-KW"/>
</dbReference>
<accession>A0AAW8R592</accession>
<dbReference type="InterPro" id="IPR004107">
    <property type="entry name" value="Integrase_SAM-like_N"/>
</dbReference>
<keyword evidence="3" id="KW-0238">DNA-binding</keyword>
<dbReference type="PANTHER" id="PTHR30349">
    <property type="entry name" value="PHAGE INTEGRASE-RELATED"/>
    <property type="match status" value="1"/>
</dbReference>
<keyword evidence="2" id="KW-0229">DNA integration</keyword>
<feature type="domain" description="Tyr recombinase" evidence="5">
    <location>
        <begin position="182"/>
        <end position="379"/>
    </location>
</feature>
<dbReference type="PANTHER" id="PTHR30349:SF64">
    <property type="entry name" value="PROPHAGE INTEGRASE INTD-RELATED"/>
    <property type="match status" value="1"/>
</dbReference>
<evidence type="ECO:0000256" key="2">
    <source>
        <dbReference type="ARBA" id="ARBA00022908"/>
    </source>
</evidence>
<dbReference type="Gene3D" id="1.10.443.10">
    <property type="entry name" value="Intergrase catalytic core"/>
    <property type="match status" value="1"/>
</dbReference>
<comment type="similarity">
    <text evidence="1">Belongs to the 'phage' integrase family.</text>
</comment>
<evidence type="ECO:0000313" key="6">
    <source>
        <dbReference type="EMBL" id="MDT1972951.1"/>
    </source>
</evidence>
<dbReference type="PROSITE" id="PS51898">
    <property type="entry name" value="TYR_RECOMBINASE"/>
    <property type="match status" value="1"/>
</dbReference>
<dbReference type="Pfam" id="PF00589">
    <property type="entry name" value="Phage_integrase"/>
    <property type="match status" value="1"/>
</dbReference>
<dbReference type="CDD" id="cd01189">
    <property type="entry name" value="INT_ICEBs1_C_like"/>
    <property type="match status" value="1"/>
</dbReference>
<dbReference type="Pfam" id="PF14657">
    <property type="entry name" value="Arm-DNA-bind_4"/>
    <property type="match status" value="1"/>
</dbReference>
<evidence type="ECO:0000259" key="5">
    <source>
        <dbReference type="PROSITE" id="PS51898"/>
    </source>
</evidence>
<dbReference type="GO" id="GO:0003677">
    <property type="term" value="F:DNA binding"/>
    <property type="evidence" value="ECO:0007669"/>
    <property type="project" value="UniProtKB-KW"/>
</dbReference>